<dbReference type="OrthoDB" id="9789081at2"/>
<dbReference type="Proteomes" id="UP000018542">
    <property type="component" value="Chromosome"/>
</dbReference>
<dbReference type="Pfam" id="PF13673">
    <property type="entry name" value="Acetyltransf_10"/>
    <property type="match status" value="1"/>
</dbReference>
<evidence type="ECO:0000313" key="4">
    <source>
        <dbReference type="Proteomes" id="UP000018542"/>
    </source>
</evidence>
<name>V5SD39_9HYPH</name>
<dbReference type="PANTHER" id="PTHR43451:SF1">
    <property type="entry name" value="ACETYLTRANSFERASE"/>
    <property type="match status" value="1"/>
</dbReference>
<dbReference type="PROSITE" id="PS51186">
    <property type="entry name" value="GNAT"/>
    <property type="match status" value="1"/>
</dbReference>
<dbReference type="PATRIC" id="fig|1029756.8.peg.1811"/>
<sequence length="164" mass="17880">MKPAYPLRPFLIPDTAGLQDLFAQSIEELTADDYNEDQRLAWVSTAADAEAFAERLAGMVTLLIQVDGEYAGFGSLKDNKTLEMLYVHPYYAGQGIGTALADALERIAAGRGATEIAVDASDTAVPFFEARGYAGTQRNMMPLDDQWLPNTTMKKPLGKKQDDA</sequence>
<evidence type="ECO:0000313" key="3">
    <source>
        <dbReference type="EMBL" id="AHB48448.1"/>
    </source>
</evidence>
<dbReference type="EMBL" id="CP006912">
    <property type="protein sequence ID" value="AHB48448.1"/>
    <property type="molecule type" value="Genomic_DNA"/>
</dbReference>
<dbReference type="InterPro" id="IPR000182">
    <property type="entry name" value="GNAT_dom"/>
</dbReference>
<evidence type="ECO:0000256" key="1">
    <source>
        <dbReference type="SAM" id="MobiDB-lite"/>
    </source>
</evidence>
<gene>
    <name evidence="3" type="ORF">W911_08665</name>
</gene>
<dbReference type="InterPro" id="IPR052564">
    <property type="entry name" value="N-acetyltrans/Recomb-assoc"/>
</dbReference>
<dbReference type="RefSeq" id="WP_023787110.1">
    <property type="nucleotide sequence ID" value="NC_022997.1"/>
</dbReference>
<reference evidence="3 4" key="1">
    <citation type="journal article" date="2014" name="Genome Announc.">
        <title>Complete Genome Sequence of Hyphomicrobium nitrativorans Strain NL23, a Denitrifying Bacterium Isolated from Biofilm of a Methanol-Fed Denitrification System Treating Seawater at the Montreal Biodome.</title>
        <authorList>
            <person name="Martineau C."/>
            <person name="Villeneuve C."/>
            <person name="Mauffrey F."/>
            <person name="Villemur R."/>
        </authorList>
    </citation>
    <scope>NUCLEOTIDE SEQUENCE [LARGE SCALE GENOMIC DNA]</scope>
    <source>
        <strain evidence="3">NL23</strain>
    </source>
</reference>
<dbReference type="Gene3D" id="3.40.630.30">
    <property type="match status" value="1"/>
</dbReference>
<dbReference type="GO" id="GO:0016747">
    <property type="term" value="F:acyltransferase activity, transferring groups other than amino-acyl groups"/>
    <property type="evidence" value="ECO:0007669"/>
    <property type="project" value="InterPro"/>
</dbReference>
<dbReference type="CDD" id="cd04301">
    <property type="entry name" value="NAT_SF"/>
    <property type="match status" value="1"/>
</dbReference>
<feature type="region of interest" description="Disordered" evidence="1">
    <location>
        <begin position="144"/>
        <end position="164"/>
    </location>
</feature>
<proteinExistence type="predicted"/>
<accession>V5SD39</accession>
<dbReference type="KEGG" id="hni:W911_08665"/>
<dbReference type="HOGENOM" id="CLU_087351_0_0_5"/>
<keyword evidence="3" id="KW-0808">Transferase</keyword>
<feature type="domain" description="N-acetyltransferase" evidence="2">
    <location>
        <begin position="5"/>
        <end position="158"/>
    </location>
</feature>
<dbReference type="SUPFAM" id="SSF55729">
    <property type="entry name" value="Acyl-CoA N-acyltransferases (Nat)"/>
    <property type="match status" value="1"/>
</dbReference>
<protein>
    <submittedName>
        <fullName evidence="3">GCN5 family acetyltransferase</fullName>
    </submittedName>
</protein>
<dbReference type="InterPro" id="IPR016181">
    <property type="entry name" value="Acyl_CoA_acyltransferase"/>
</dbReference>
<dbReference type="AlphaFoldDB" id="V5SD39"/>
<organism evidence="3 4">
    <name type="scientific">Hyphomicrobium nitrativorans NL23</name>
    <dbReference type="NCBI Taxonomy" id="1029756"/>
    <lineage>
        <taxon>Bacteria</taxon>
        <taxon>Pseudomonadati</taxon>
        <taxon>Pseudomonadota</taxon>
        <taxon>Alphaproteobacteria</taxon>
        <taxon>Hyphomicrobiales</taxon>
        <taxon>Hyphomicrobiaceae</taxon>
        <taxon>Hyphomicrobium</taxon>
    </lineage>
</organism>
<dbReference type="PANTHER" id="PTHR43451">
    <property type="entry name" value="ACETYLTRANSFERASE (GNAT) FAMILY PROTEIN"/>
    <property type="match status" value="1"/>
</dbReference>
<keyword evidence="4" id="KW-1185">Reference proteome</keyword>
<evidence type="ECO:0000259" key="2">
    <source>
        <dbReference type="PROSITE" id="PS51186"/>
    </source>
</evidence>
<dbReference type="STRING" id="1029756.W911_08665"/>